<sequence length="149" mass="15744">MACDPSPEPRFIDGYLPYLLARASHAVSSEFHARLKAQGIGVVEWRVLASLSGSSGEAVGTLAAACLMQQPTMTKLIGRMALEGLVERHAEPGDRRIVRVGLTPRGAAIAAELTEAARAHEAELTAAMPDDQAGTMRALLRGLIDRSGA</sequence>
<evidence type="ECO:0000313" key="5">
    <source>
        <dbReference type="EMBL" id="PZW43107.1"/>
    </source>
</evidence>
<dbReference type="PANTHER" id="PTHR33164">
    <property type="entry name" value="TRANSCRIPTIONAL REGULATOR, MARR FAMILY"/>
    <property type="match status" value="1"/>
</dbReference>
<name>A0A2W7IUE9_9PROT</name>
<dbReference type="Pfam" id="PF12802">
    <property type="entry name" value="MarR_2"/>
    <property type="match status" value="1"/>
</dbReference>
<dbReference type="InterPro" id="IPR036390">
    <property type="entry name" value="WH_DNA-bd_sf"/>
</dbReference>
<dbReference type="InterPro" id="IPR023187">
    <property type="entry name" value="Tscrpt_reg_MarR-type_CS"/>
</dbReference>
<comment type="caution">
    <text evidence="5">The sequence shown here is derived from an EMBL/GenBank/DDBJ whole genome shotgun (WGS) entry which is preliminary data.</text>
</comment>
<dbReference type="InterPro" id="IPR036388">
    <property type="entry name" value="WH-like_DNA-bd_sf"/>
</dbReference>
<reference evidence="5 6" key="1">
    <citation type="submission" date="2018-06" db="EMBL/GenBank/DDBJ databases">
        <title>Genomic Encyclopedia of Archaeal and Bacterial Type Strains, Phase II (KMG-II): from individual species to whole genera.</title>
        <authorList>
            <person name="Goeker M."/>
        </authorList>
    </citation>
    <scope>NUCLEOTIDE SEQUENCE [LARGE SCALE GENOMIC DNA]</scope>
    <source>
        <strain evidence="5 6">DSM 24525</strain>
    </source>
</reference>
<evidence type="ECO:0000256" key="1">
    <source>
        <dbReference type="ARBA" id="ARBA00023015"/>
    </source>
</evidence>
<evidence type="ECO:0000259" key="4">
    <source>
        <dbReference type="PROSITE" id="PS50995"/>
    </source>
</evidence>
<keyword evidence="2 5" id="KW-0238">DNA-binding</keyword>
<dbReference type="GO" id="GO:0003677">
    <property type="term" value="F:DNA binding"/>
    <property type="evidence" value="ECO:0007669"/>
    <property type="project" value="UniProtKB-KW"/>
</dbReference>
<dbReference type="OrthoDB" id="582199at2"/>
<dbReference type="PRINTS" id="PR00598">
    <property type="entry name" value="HTHMARR"/>
</dbReference>
<gene>
    <name evidence="5" type="ORF">C8P66_11628</name>
</gene>
<dbReference type="GO" id="GO:0006950">
    <property type="term" value="P:response to stress"/>
    <property type="evidence" value="ECO:0007669"/>
    <property type="project" value="TreeGrafter"/>
</dbReference>
<protein>
    <submittedName>
        <fullName evidence="5">DNA-binding MarR family transcriptional regulator</fullName>
    </submittedName>
</protein>
<dbReference type="Gene3D" id="1.10.10.10">
    <property type="entry name" value="Winged helix-like DNA-binding domain superfamily/Winged helix DNA-binding domain"/>
    <property type="match status" value="1"/>
</dbReference>
<keyword evidence="3" id="KW-0804">Transcription</keyword>
<dbReference type="GO" id="GO:0003700">
    <property type="term" value="F:DNA-binding transcription factor activity"/>
    <property type="evidence" value="ECO:0007669"/>
    <property type="project" value="InterPro"/>
</dbReference>
<evidence type="ECO:0000256" key="2">
    <source>
        <dbReference type="ARBA" id="ARBA00023125"/>
    </source>
</evidence>
<evidence type="ECO:0000256" key="3">
    <source>
        <dbReference type="ARBA" id="ARBA00023163"/>
    </source>
</evidence>
<dbReference type="Proteomes" id="UP000249688">
    <property type="component" value="Unassembled WGS sequence"/>
</dbReference>
<dbReference type="PROSITE" id="PS50995">
    <property type="entry name" value="HTH_MARR_2"/>
    <property type="match status" value="1"/>
</dbReference>
<proteinExistence type="predicted"/>
<dbReference type="InterPro" id="IPR000835">
    <property type="entry name" value="HTH_MarR-typ"/>
</dbReference>
<dbReference type="EMBL" id="QKYU01000016">
    <property type="protein sequence ID" value="PZW43107.1"/>
    <property type="molecule type" value="Genomic_DNA"/>
</dbReference>
<organism evidence="5 6">
    <name type="scientific">Humitalea rosea</name>
    <dbReference type="NCBI Taxonomy" id="990373"/>
    <lineage>
        <taxon>Bacteria</taxon>
        <taxon>Pseudomonadati</taxon>
        <taxon>Pseudomonadota</taxon>
        <taxon>Alphaproteobacteria</taxon>
        <taxon>Acetobacterales</taxon>
        <taxon>Roseomonadaceae</taxon>
        <taxon>Humitalea</taxon>
    </lineage>
</organism>
<accession>A0A2W7IUE9</accession>
<dbReference type="SUPFAM" id="SSF46785">
    <property type="entry name" value="Winged helix' DNA-binding domain"/>
    <property type="match status" value="1"/>
</dbReference>
<dbReference type="PANTHER" id="PTHR33164:SF64">
    <property type="entry name" value="TRANSCRIPTIONAL REGULATOR SLYA"/>
    <property type="match status" value="1"/>
</dbReference>
<dbReference type="SMART" id="SM00347">
    <property type="entry name" value="HTH_MARR"/>
    <property type="match status" value="1"/>
</dbReference>
<feature type="domain" description="HTH marR-type" evidence="4">
    <location>
        <begin position="13"/>
        <end position="145"/>
    </location>
</feature>
<dbReference type="AlphaFoldDB" id="A0A2W7IUE9"/>
<dbReference type="PROSITE" id="PS01117">
    <property type="entry name" value="HTH_MARR_1"/>
    <property type="match status" value="1"/>
</dbReference>
<dbReference type="RefSeq" id="WP_111398982.1">
    <property type="nucleotide sequence ID" value="NZ_QKYU01000016.1"/>
</dbReference>
<keyword evidence="6" id="KW-1185">Reference proteome</keyword>
<dbReference type="InterPro" id="IPR039422">
    <property type="entry name" value="MarR/SlyA-like"/>
</dbReference>
<keyword evidence="1" id="KW-0805">Transcription regulation</keyword>
<evidence type="ECO:0000313" key="6">
    <source>
        <dbReference type="Proteomes" id="UP000249688"/>
    </source>
</evidence>